<evidence type="ECO:0000313" key="3">
    <source>
        <dbReference type="Proteomes" id="UP001058974"/>
    </source>
</evidence>
<dbReference type="Proteomes" id="UP001058974">
    <property type="component" value="Chromosome 4"/>
</dbReference>
<dbReference type="EMBL" id="JAMSHJ010000004">
    <property type="protein sequence ID" value="KAI5421047.1"/>
    <property type="molecule type" value="Genomic_DNA"/>
</dbReference>
<organism evidence="2 3">
    <name type="scientific">Pisum sativum</name>
    <name type="common">Garden pea</name>
    <name type="synonym">Lathyrus oleraceus</name>
    <dbReference type="NCBI Taxonomy" id="3888"/>
    <lineage>
        <taxon>Eukaryota</taxon>
        <taxon>Viridiplantae</taxon>
        <taxon>Streptophyta</taxon>
        <taxon>Embryophyta</taxon>
        <taxon>Tracheophyta</taxon>
        <taxon>Spermatophyta</taxon>
        <taxon>Magnoliopsida</taxon>
        <taxon>eudicotyledons</taxon>
        <taxon>Gunneridae</taxon>
        <taxon>Pentapetalae</taxon>
        <taxon>rosids</taxon>
        <taxon>fabids</taxon>
        <taxon>Fabales</taxon>
        <taxon>Fabaceae</taxon>
        <taxon>Papilionoideae</taxon>
        <taxon>50 kb inversion clade</taxon>
        <taxon>NPAAA clade</taxon>
        <taxon>Hologalegina</taxon>
        <taxon>IRL clade</taxon>
        <taxon>Fabeae</taxon>
        <taxon>Lathyrus</taxon>
    </lineage>
</organism>
<name>A0A9D4XJ02_PEA</name>
<evidence type="ECO:0000256" key="1">
    <source>
        <dbReference type="SAM" id="MobiDB-lite"/>
    </source>
</evidence>
<reference evidence="2 3" key="1">
    <citation type="journal article" date="2022" name="Nat. Genet.">
        <title>Improved pea reference genome and pan-genome highlight genomic features and evolutionary characteristics.</title>
        <authorList>
            <person name="Yang T."/>
            <person name="Liu R."/>
            <person name="Luo Y."/>
            <person name="Hu S."/>
            <person name="Wang D."/>
            <person name="Wang C."/>
            <person name="Pandey M.K."/>
            <person name="Ge S."/>
            <person name="Xu Q."/>
            <person name="Li N."/>
            <person name="Li G."/>
            <person name="Huang Y."/>
            <person name="Saxena R.K."/>
            <person name="Ji Y."/>
            <person name="Li M."/>
            <person name="Yan X."/>
            <person name="He Y."/>
            <person name="Liu Y."/>
            <person name="Wang X."/>
            <person name="Xiang C."/>
            <person name="Varshney R.K."/>
            <person name="Ding H."/>
            <person name="Gao S."/>
            <person name="Zong X."/>
        </authorList>
    </citation>
    <scope>NUCLEOTIDE SEQUENCE [LARGE SCALE GENOMIC DNA]</scope>
    <source>
        <strain evidence="2 3">cv. Zhongwan 6</strain>
    </source>
</reference>
<proteinExistence type="predicted"/>
<comment type="caution">
    <text evidence="2">The sequence shown here is derived from an EMBL/GenBank/DDBJ whole genome shotgun (WGS) entry which is preliminary data.</text>
</comment>
<feature type="compositionally biased region" description="Polar residues" evidence="1">
    <location>
        <begin position="18"/>
        <end position="30"/>
    </location>
</feature>
<gene>
    <name evidence="2" type="ORF">KIW84_044762</name>
</gene>
<evidence type="ECO:0000313" key="2">
    <source>
        <dbReference type="EMBL" id="KAI5421047.1"/>
    </source>
</evidence>
<dbReference type="AlphaFoldDB" id="A0A9D4XJ02"/>
<sequence length="217" mass="23524">MRLRSGKMTSPRPHEETSSAGDTTTPQTVDTGSSMALIVSTVFIGPILTSCQPQTPTPTTMGTIGKHMPSYTAPMHRTLGMPTEFMANMHNLGSTYSDTSSSPFPRYQGCGPLPTLFSRPSETTDGLIEVSKATSLAESFEVMMVKTTKGFGNKDKRRPKLAYPQPGESLSDFQEKCKGNGSKALLCPKCSAVFDEKTVERLEAVNKAVKEEKHVIP</sequence>
<feature type="region of interest" description="Disordered" evidence="1">
    <location>
        <begin position="1"/>
        <end position="30"/>
    </location>
</feature>
<dbReference type="Gramene" id="Psat04G0476200-T1">
    <property type="protein sequence ID" value="KAI5421047.1"/>
    <property type="gene ID" value="KIW84_044762"/>
</dbReference>
<keyword evidence="3" id="KW-1185">Reference proteome</keyword>
<protein>
    <submittedName>
        <fullName evidence="2">Uncharacterized protein</fullName>
    </submittedName>
</protein>
<accession>A0A9D4XJ02</accession>